<feature type="binding site" description="covalent" evidence="8">
    <location>
        <position position="110"/>
    </location>
    <ligand>
        <name>heme c</name>
        <dbReference type="ChEBI" id="CHEBI:61717"/>
        <label>1</label>
    </ligand>
</feature>
<evidence type="ECO:0000256" key="9">
    <source>
        <dbReference type="PIRSR" id="PIRSR000294-2"/>
    </source>
</evidence>
<protein>
    <submittedName>
        <fullName evidence="13">Cytochrome B6</fullName>
    </submittedName>
</protein>
<feature type="binding site" description="covalent" evidence="8">
    <location>
        <position position="251"/>
    </location>
    <ligand>
        <name>heme c</name>
        <dbReference type="ChEBI" id="CHEBI:61717"/>
        <label>2</label>
    </ligand>
</feature>
<keyword evidence="7 9" id="KW-0408">Iron</keyword>
<evidence type="ECO:0000256" key="11">
    <source>
        <dbReference type="SAM" id="Phobius"/>
    </source>
</evidence>
<dbReference type="PROSITE" id="PS51007">
    <property type="entry name" value="CYTC"/>
    <property type="match status" value="2"/>
</dbReference>
<dbReference type="GO" id="GO:0009055">
    <property type="term" value="F:electron transfer activity"/>
    <property type="evidence" value="ECO:0007669"/>
    <property type="project" value="InterPro"/>
</dbReference>
<dbReference type="Pfam" id="PF03150">
    <property type="entry name" value="CCP_MauG"/>
    <property type="match status" value="1"/>
</dbReference>
<dbReference type="PIRSF" id="PIRSF000294">
    <property type="entry name" value="Cytochrome-c_peroxidase"/>
    <property type="match status" value="1"/>
</dbReference>
<feature type="transmembrane region" description="Helical" evidence="11">
    <location>
        <begin position="6"/>
        <end position="23"/>
    </location>
</feature>
<dbReference type="PANTHER" id="PTHR30600:SF7">
    <property type="entry name" value="CYTOCHROME C PEROXIDASE-RELATED"/>
    <property type="match status" value="1"/>
</dbReference>
<evidence type="ECO:0000313" key="13">
    <source>
        <dbReference type="EMBL" id="KWT99060.1"/>
    </source>
</evidence>
<evidence type="ECO:0000256" key="7">
    <source>
        <dbReference type="ARBA" id="ARBA00023004"/>
    </source>
</evidence>
<dbReference type="InterPro" id="IPR004852">
    <property type="entry name" value="Di-haem_cyt_c_peroxidsae"/>
</dbReference>
<dbReference type="PANTHER" id="PTHR30600">
    <property type="entry name" value="CYTOCHROME C PEROXIDASE-RELATED"/>
    <property type="match status" value="1"/>
</dbReference>
<dbReference type="Proteomes" id="UP000057389">
    <property type="component" value="Unassembled WGS sequence"/>
</dbReference>
<evidence type="ECO:0000313" key="14">
    <source>
        <dbReference type="Proteomes" id="UP000057389"/>
    </source>
</evidence>
<evidence type="ECO:0000256" key="10">
    <source>
        <dbReference type="SAM" id="MobiDB-lite"/>
    </source>
</evidence>
<feature type="binding site" description="axial binding residue" evidence="9">
    <location>
        <position position="111"/>
    </location>
    <ligand>
        <name>heme c</name>
        <dbReference type="ChEBI" id="CHEBI:61717"/>
        <label>1</label>
    </ligand>
    <ligandPart>
        <name>Fe</name>
        <dbReference type="ChEBI" id="CHEBI:18248"/>
    </ligandPart>
</feature>
<evidence type="ECO:0000256" key="1">
    <source>
        <dbReference type="ARBA" id="ARBA00004418"/>
    </source>
</evidence>
<dbReference type="GO" id="GO:0042597">
    <property type="term" value="C:periplasmic space"/>
    <property type="evidence" value="ECO:0007669"/>
    <property type="project" value="UniProtKB-SubCell"/>
</dbReference>
<dbReference type="SUPFAM" id="SSF46626">
    <property type="entry name" value="Cytochrome c"/>
    <property type="match status" value="2"/>
</dbReference>
<feature type="region of interest" description="Disordered" evidence="10">
    <location>
        <begin position="53"/>
        <end position="75"/>
    </location>
</feature>
<dbReference type="InterPro" id="IPR026259">
    <property type="entry name" value="MauG/Cytc_peroxidase"/>
</dbReference>
<proteinExistence type="predicted"/>
<keyword evidence="3 9" id="KW-0479">Metal-binding</keyword>
<keyword evidence="14" id="KW-1185">Reference proteome</keyword>
<feature type="binding site" description="covalent" evidence="8">
    <location>
        <position position="248"/>
    </location>
    <ligand>
        <name>heme c</name>
        <dbReference type="ChEBI" id="CHEBI:61717"/>
        <label>2</label>
    </ligand>
</feature>
<reference evidence="13 14" key="1">
    <citation type="submission" date="2015-11" db="EMBL/GenBank/DDBJ databases">
        <title>Draft WGS of Vibrio toranzoniae.</title>
        <authorList>
            <person name="Lasa A."/>
            <person name="Romalde J.L."/>
        </authorList>
    </citation>
    <scope>NUCLEOTIDE SEQUENCE [LARGE SCALE GENOMIC DNA]</scope>
    <source>
        <strain evidence="13 14">Vb 10.8</strain>
    </source>
</reference>
<feature type="binding site" description="axial binding residue" evidence="9">
    <location>
        <position position="326"/>
    </location>
    <ligand>
        <name>heme c</name>
        <dbReference type="ChEBI" id="CHEBI:61717"/>
        <label>2</label>
    </ligand>
    <ligandPart>
        <name>Fe</name>
        <dbReference type="ChEBI" id="CHEBI:18248"/>
    </ligandPart>
</feature>
<feature type="compositionally biased region" description="Polar residues" evidence="10">
    <location>
        <begin position="53"/>
        <end position="68"/>
    </location>
</feature>
<dbReference type="GeneID" id="300180194"/>
<evidence type="ECO:0000256" key="4">
    <source>
        <dbReference type="ARBA" id="ARBA00022729"/>
    </source>
</evidence>
<keyword evidence="11" id="KW-1133">Transmembrane helix</keyword>
<organism evidence="13 14">
    <name type="scientific">Vibrio toranzoniae</name>
    <dbReference type="NCBI Taxonomy" id="1194427"/>
    <lineage>
        <taxon>Bacteria</taxon>
        <taxon>Pseudomonadati</taxon>
        <taxon>Pseudomonadota</taxon>
        <taxon>Gammaproteobacteria</taxon>
        <taxon>Vibrionales</taxon>
        <taxon>Vibrionaceae</taxon>
        <taxon>Vibrio</taxon>
    </lineage>
</organism>
<evidence type="ECO:0000256" key="3">
    <source>
        <dbReference type="ARBA" id="ARBA00022723"/>
    </source>
</evidence>
<dbReference type="GO" id="GO:0004130">
    <property type="term" value="F:cytochrome-c peroxidase activity"/>
    <property type="evidence" value="ECO:0007669"/>
    <property type="project" value="TreeGrafter"/>
</dbReference>
<keyword evidence="6" id="KW-0560">Oxidoreductase</keyword>
<comment type="subcellular location">
    <subcellularLocation>
        <location evidence="1">Periplasm</location>
    </subcellularLocation>
</comment>
<evidence type="ECO:0000256" key="5">
    <source>
        <dbReference type="ARBA" id="ARBA00022764"/>
    </source>
</evidence>
<name>A0A120DFB8_9VIBR</name>
<dbReference type="InterPro" id="IPR009056">
    <property type="entry name" value="Cyt_c-like_dom"/>
</dbReference>
<feature type="domain" description="Cytochrome c" evidence="12">
    <location>
        <begin position="85"/>
        <end position="185"/>
    </location>
</feature>
<keyword evidence="11" id="KW-0812">Transmembrane</keyword>
<evidence type="ECO:0000256" key="6">
    <source>
        <dbReference type="ARBA" id="ARBA00023002"/>
    </source>
</evidence>
<comment type="cofactor">
    <cofactor evidence="8">
        <name>heme</name>
        <dbReference type="ChEBI" id="CHEBI:30413"/>
    </cofactor>
    <text evidence="8">Binds 2 heme groups.</text>
</comment>
<dbReference type="GO" id="GO:0020037">
    <property type="term" value="F:heme binding"/>
    <property type="evidence" value="ECO:0007669"/>
    <property type="project" value="InterPro"/>
</dbReference>
<keyword evidence="2 8" id="KW-0349">Heme</keyword>
<dbReference type="InterPro" id="IPR051395">
    <property type="entry name" value="Cytochrome_c_Peroxidase/MauG"/>
</dbReference>
<gene>
    <name evidence="13" type="ORF">APQ14_18880</name>
</gene>
<evidence type="ECO:0000256" key="8">
    <source>
        <dbReference type="PIRSR" id="PIRSR000294-1"/>
    </source>
</evidence>
<dbReference type="OrthoDB" id="9805202at2"/>
<dbReference type="AlphaFoldDB" id="A0A120DFB8"/>
<keyword evidence="11" id="KW-0472">Membrane</keyword>
<feature type="binding site" description="covalent" evidence="8">
    <location>
        <position position="107"/>
    </location>
    <ligand>
        <name>heme c</name>
        <dbReference type="ChEBI" id="CHEBI:61717"/>
        <label>1</label>
    </ligand>
</feature>
<feature type="binding site" description="axial binding residue" evidence="9">
    <location>
        <position position="252"/>
    </location>
    <ligand>
        <name>heme c</name>
        <dbReference type="ChEBI" id="CHEBI:61717"/>
        <label>2</label>
    </ligand>
    <ligandPart>
        <name>Fe</name>
        <dbReference type="ChEBI" id="CHEBI:18248"/>
    </ligandPart>
</feature>
<dbReference type="InterPro" id="IPR036909">
    <property type="entry name" value="Cyt_c-like_dom_sf"/>
</dbReference>
<keyword evidence="4" id="KW-0732">Signal</keyword>
<dbReference type="GO" id="GO:0046872">
    <property type="term" value="F:metal ion binding"/>
    <property type="evidence" value="ECO:0007669"/>
    <property type="project" value="UniProtKB-KW"/>
</dbReference>
<evidence type="ECO:0000256" key="2">
    <source>
        <dbReference type="ARBA" id="ARBA00022617"/>
    </source>
</evidence>
<accession>A0A120DFB8</accession>
<dbReference type="EMBL" id="LMXU01000042">
    <property type="protein sequence ID" value="KWT99060.1"/>
    <property type="molecule type" value="Genomic_DNA"/>
</dbReference>
<dbReference type="Gene3D" id="1.10.760.10">
    <property type="entry name" value="Cytochrome c-like domain"/>
    <property type="match status" value="2"/>
</dbReference>
<keyword evidence="5" id="KW-0574">Periplasm</keyword>
<evidence type="ECO:0000259" key="12">
    <source>
        <dbReference type="PROSITE" id="PS51007"/>
    </source>
</evidence>
<comment type="caution">
    <text evidence="13">The sequence shown here is derived from an EMBL/GenBank/DDBJ whole genome shotgun (WGS) entry which is preliminary data.</text>
</comment>
<dbReference type="RefSeq" id="WP_060469679.1">
    <property type="nucleotide sequence ID" value="NZ_AP025515.1"/>
</dbReference>
<comment type="PTM">
    <text evidence="8">Binds 2 heme groups per subunit.</text>
</comment>
<sequence length="364" mass="40532">MKTPYLAVISITVICVSIAVLVYDTASSKVHVLLEHEEQHSRNNDDETFLSAAHTSTRDSQNTKQLPSAKSPVSPIPDSIQIDKKLAKIGWVLFRDPNLSSDQSVSCESCHSLQTNGAEVTPVSAGVNGSGMRNSLTVFNATFNYRFFWDGRVNNLTDQIDGPVHNVAEMDSNWGYIIDYVSQSDDYVNLFNEEGTDINEASIKAALVEFMRGLTTPHSPFDQYLRGNSSALSESEKRGWRTFQEEGCIRCHQGTNIGGGMVMRFGYFGLSRTGAERSKDQGRFMFTGQPQDKHLFRVASLRNVAITAPYFHDGQTPTLEEAIKIMGESQLGKTFEKQTISDLKVFLKTLTGHRPPILVEFENE</sequence>
<feature type="domain" description="Cytochrome c" evidence="12">
    <location>
        <begin position="234"/>
        <end position="351"/>
    </location>
</feature>